<dbReference type="GO" id="GO:0006084">
    <property type="term" value="P:acetyl-CoA metabolic process"/>
    <property type="evidence" value="ECO:0007669"/>
    <property type="project" value="InterPro"/>
</dbReference>
<dbReference type="GO" id="GO:0010142">
    <property type="term" value="P:farnesyl diphosphate biosynthetic process, mevalonate pathway"/>
    <property type="evidence" value="ECO:0007669"/>
    <property type="project" value="InterPro"/>
</dbReference>
<name>A0A177B6V2_9BILA</name>
<proteinExistence type="predicted"/>
<accession>A0A177B6V2</accession>
<evidence type="ECO:0000313" key="4">
    <source>
        <dbReference type="Proteomes" id="UP000078046"/>
    </source>
</evidence>
<dbReference type="PANTHER" id="PTHR43323:SF2">
    <property type="entry name" value="HYDROXYMETHYLGLUTARYL-COA SYNTHASE"/>
    <property type="match status" value="1"/>
</dbReference>
<feature type="domain" description="Hydroxymethylglutaryl-coenzyme A synthase C-terminal" evidence="2">
    <location>
        <begin position="37"/>
        <end position="290"/>
    </location>
</feature>
<dbReference type="EMBL" id="LWCA01000327">
    <property type="protein sequence ID" value="OAF69154.1"/>
    <property type="molecule type" value="Genomic_DNA"/>
</dbReference>
<dbReference type="Gene3D" id="3.40.47.10">
    <property type="match status" value="1"/>
</dbReference>
<reference evidence="3 4" key="1">
    <citation type="submission" date="2016-04" db="EMBL/GenBank/DDBJ databases">
        <title>The genome of Intoshia linei affirms orthonectids as highly simplified spiralians.</title>
        <authorList>
            <person name="Mikhailov K.V."/>
            <person name="Slusarev G.S."/>
            <person name="Nikitin M.A."/>
            <person name="Logacheva M.D."/>
            <person name="Penin A."/>
            <person name="Aleoshin V."/>
            <person name="Panchin Y.V."/>
        </authorList>
    </citation>
    <scope>NUCLEOTIDE SEQUENCE [LARGE SCALE GENOMIC DNA]</scope>
    <source>
        <strain evidence="3">Intl2013</strain>
        <tissue evidence="3">Whole animal</tissue>
    </source>
</reference>
<dbReference type="PANTHER" id="PTHR43323">
    <property type="entry name" value="3-HYDROXY-3-METHYLGLUTARYL COENZYME A SYNTHASE"/>
    <property type="match status" value="1"/>
</dbReference>
<dbReference type="Pfam" id="PF08540">
    <property type="entry name" value="HMG_CoA_synt_C"/>
    <property type="match status" value="1"/>
</dbReference>
<dbReference type="InterPro" id="IPR013746">
    <property type="entry name" value="HMG_CoA_synt_C_dom"/>
</dbReference>
<keyword evidence="4" id="KW-1185">Reference proteome</keyword>
<organism evidence="3 4">
    <name type="scientific">Intoshia linei</name>
    <dbReference type="NCBI Taxonomy" id="1819745"/>
    <lineage>
        <taxon>Eukaryota</taxon>
        <taxon>Metazoa</taxon>
        <taxon>Spiralia</taxon>
        <taxon>Lophotrochozoa</taxon>
        <taxon>Mesozoa</taxon>
        <taxon>Orthonectida</taxon>
        <taxon>Rhopaluridae</taxon>
        <taxon>Intoshia</taxon>
    </lineage>
</organism>
<dbReference type="InterPro" id="IPR016039">
    <property type="entry name" value="Thiolase-like"/>
</dbReference>
<protein>
    <recommendedName>
        <fullName evidence="2">Hydroxymethylglutaryl-coenzyme A synthase C-terminal domain-containing protein</fullName>
    </recommendedName>
</protein>
<keyword evidence="1" id="KW-0808">Transferase</keyword>
<dbReference type="OrthoDB" id="1269963at2759"/>
<evidence type="ECO:0000259" key="2">
    <source>
        <dbReference type="Pfam" id="PF08540"/>
    </source>
</evidence>
<sequence length="291" mass="33625">MSTLGSASGIIFISSSFESLGRASKKFIIASSVSSERRITYSDNTNDFYKPIPSSMFPIVNGKSSLHCYFKSLIECQYEFLKKEKGSIFDFDSILFHTPFTKITQKALARMEALDNKFMKNPQNINKQEIIDLSREAEKKFINNSKLYNLKTLPSTRLAKNVGNCNTASLYMSLYSYLDSIKCKPLVETVNKKILLYSYGSGLIASLFTLRFNSSEKIIQKLFSTFTPIEQLLSNKTCISSQEYTTLSKLLEKNYNDKQNFTFLQFYQFPYQNFYLSNIDSNFCRNYEYKY</sequence>
<dbReference type="SUPFAM" id="SSF53901">
    <property type="entry name" value="Thiolase-like"/>
    <property type="match status" value="1"/>
</dbReference>
<dbReference type="Proteomes" id="UP000078046">
    <property type="component" value="Unassembled WGS sequence"/>
</dbReference>
<dbReference type="GO" id="GO:0004421">
    <property type="term" value="F:hydroxymethylglutaryl-CoA synthase activity"/>
    <property type="evidence" value="ECO:0007669"/>
    <property type="project" value="InterPro"/>
</dbReference>
<dbReference type="AlphaFoldDB" id="A0A177B6V2"/>
<gene>
    <name evidence="3" type="ORF">A3Q56_03097</name>
</gene>
<evidence type="ECO:0000313" key="3">
    <source>
        <dbReference type="EMBL" id="OAF69154.1"/>
    </source>
</evidence>
<evidence type="ECO:0000256" key="1">
    <source>
        <dbReference type="ARBA" id="ARBA00022679"/>
    </source>
</evidence>
<comment type="caution">
    <text evidence="3">The sequence shown here is derived from an EMBL/GenBank/DDBJ whole genome shotgun (WGS) entry which is preliminary data.</text>
</comment>